<dbReference type="InterPro" id="IPR002156">
    <property type="entry name" value="RNaseH_domain"/>
</dbReference>
<comment type="caution">
    <text evidence="4">The sequence shown here is derived from an EMBL/GenBank/DDBJ whole genome shotgun (WGS) entry which is preliminary data.</text>
</comment>
<accession>A0A6A1UXI9</accession>
<feature type="coiled-coil region" evidence="1">
    <location>
        <begin position="85"/>
        <end position="254"/>
    </location>
</feature>
<dbReference type="GO" id="GO:0003924">
    <property type="term" value="F:GTPase activity"/>
    <property type="evidence" value="ECO:0007669"/>
    <property type="project" value="InterPro"/>
</dbReference>
<keyword evidence="1" id="KW-0175">Coiled coil</keyword>
<feature type="domain" description="RNase H type-1" evidence="3">
    <location>
        <begin position="811"/>
        <end position="868"/>
    </location>
</feature>
<dbReference type="PROSITE" id="PS51257">
    <property type="entry name" value="PROKAR_LIPOPROTEIN"/>
    <property type="match status" value="1"/>
</dbReference>
<evidence type="ECO:0000313" key="5">
    <source>
        <dbReference type="Proteomes" id="UP000516437"/>
    </source>
</evidence>
<feature type="compositionally biased region" description="Acidic residues" evidence="2">
    <location>
        <begin position="561"/>
        <end position="573"/>
    </location>
</feature>
<dbReference type="GO" id="GO:0004523">
    <property type="term" value="F:RNA-DNA hybrid ribonuclease activity"/>
    <property type="evidence" value="ECO:0007669"/>
    <property type="project" value="InterPro"/>
</dbReference>
<evidence type="ECO:0000259" key="3">
    <source>
        <dbReference type="Pfam" id="PF13456"/>
    </source>
</evidence>
<evidence type="ECO:0000256" key="2">
    <source>
        <dbReference type="SAM" id="MobiDB-lite"/>
    </source>
</evidence>
<feature type="coiled-coil region" evidence="1">
    <location>
        <begin position="458"/>
        <end position="506"/>
    </location>
</feature>
<keyword evidence="5" id="KW-1185">Reference proteome</keyword>
<dbReference type="GO" id="GO:0003676">
    <property type="term" value="F:nucleic acid binding"/>
    <property type="evidence" value="ECO:0007669"/>
    <property type="project" value="InterPro"/>
</dbReference>
<dbReference type="Proteomes" id="UP000516437">
    <property type="component" value="Chromosome 7"/>
</dbReference>
<dbReference type="PROSITE" id="PS51421">
    <property type="entry name" value="RAS"/>
    <property type="match status" value="1"/>
</dbReference>
<reference evidence="4 5" key="1">
    <citation type="journal article" date="2019" name="Plant Biotechnol. J.">
        <title>The red bayberry genome and genetic basis of sex determination.</title>
        <authorList>
            <person name="Jia H.M."/>
            <person name="Jia H.J."/>
            <person name="Cai Q.L."/>
            <person name="Wang Y."/>
            <person name="Zhao H.B."/>
            <person name="Yang W.F."/>
            <person name="Wang G.Y."/>
            <person name="Li Y.H."/>
            <person name="Zhan D.L."/>
            <person name="Shen Y.T."/>
            <person name="Niu Q.F."/>
            <person name="Chang L."/>
            <person name="Qiu J."/>
            <person name="Zhao L."/>
            <person name="Xie H.B."/>
            <person name="Fu W.Y."/>
            <person name="Jin J."/>
            <person name="Li X.W."/>
            <person name="Jiao Y."/>
            <person name="Zhou C.C."/>
            <person name="Tu T."/>
            <person name="Chai C.Y."/>
            <person name="Gao J.L."/>
            <person name="Fan L.J."/>
            <person name="van de Weg E."/>
            <person name="Wang J.Y."/>
            <person name="Gao Z.S."/>
        </authorList>
    </citation>
    <scope>NUCLEOTIDE SEQUENCE [LARGE SCALE GENOMIC DNA]</scope>
    <source>
        <tissue evidence="4">Leaves</tissue>
    </source>
</reference>
<dbReference type="GO" id="GO:0005525">
    <property type="term" value="F:GTP binding"/>
    <property type="evidence" value="ECO:0007669"/>
    <property type="project" value="InterPro"/>
</dbReference>
<evidence type="ECO:0000313" key="4">
    <source>
        <dbReference type="EMBL" id="KAB1205089.1"/>
    </source>
</evidence>
<evidence type="ECO:0000256" key="1">
    <source>
        <dbReference type="SAM" id="Coils"/>
    </source>
</evidence>
<organism evidence="4 5">
    <name type="scientific">Morella rubra</name>
    <name type="common">Chinese bayberry</name>
    <dbReference type="NCBI Taxonomy" id="262757"/>
    <lineage>
        <taxon>Eukaryota</taxon>
        <taxon>Viridiplantae</taxon>
        <taxon>Streptophyta</taxon>
        <taxon>Embryophyta</taxon>
        <taxon>Tracheophyta</taxon>
        <taxon>Spermatophyta</taxon>
        <taxon>Magnoliopsida</taxon>
        <taxon>eudicotyledons</taxon>
        <taxon>Gunneridae</taxon>
        <taxon>Pentapetalae</taxon>
        <taxon>rosids</taxon>
        <taxon>fabids</taxon>
        <taxon>Fagales</taxon>
        <taxon>Myricaceae</taxon>
        <taxon>Morella</taxon>
    </lineage>
</organism>
<sequence length="897" mass="102021">MDEKQTSGLCTIECVKKSDSLYPMYFGVSCAFYAHQLLSKPEVEHERWSTVCDKMLQGSAYLLGLLVWKVQRGASGVKCELLHKLETAEKEIEELKKMRREDAKANEKVVSIFAAQEQGWLNERKKLRQQIGALSNVMKVFEKKKGETISELNETIKELEIMVQGKDKVLEEEKQKKTELEETLKEAEKAVEDLRETATREAQEHSSELWRHKTAFIEVVSNQRQLEAEIGRLRRQVEATKQELDLILEQKEEAVLMAQKLSLEMIKLHKDLEQKDKILSAMLRKSKLDTAEKQMLLKEVKLSKAKRKQAELETERWRGASETRHERISLRSMLANQVESRSDVYTGARWVHSDATGSSNTGNTRSQSTDSAFGYGHLGLKKDRMEPEFISPLSHSFSPEGDNELGITTDVKQLESWVCSEAEKYAAVIQQRHHIEIDAFAEQMTIKDEKLEELRWQLMSTELESKRLQSHVERLNDNMSQLIHKNMKLEALLMEREEEMSSFREQLTSQMKCLNSQKINLKSFLRSRAIADDAICSPVKIMKGKPWVREQATNISSVDMDQGEDPQKEEEEASFNQSKDVGLTVQSPEIDLQHDEDFANEGPAQDMSTSPGEVDTAKQLTSPSPAASKTNTTLWRVDIYALGVSYKIKRLKQQLFMLERLTGKKESIQDTESNDNGQIGMKAFLSVMSLLNKQIGRYQSLQEKADDLCKRKRENDLSVNCGDASIARTKGETKTLEQFLDETFQLQRYIVATGQRLMEIQSNISPGFVGVAEELNQNASFDIKCFADSVRTLFQEVQRGLEVRIARIIGELEGTLAQAEAVRLGVEEAVKRGFTAIIVEGDSLEVIEALKAFLRINWRIHNTIKEISLSTTGLVEVSTYQKKCKQCCALSSSLGHL</sequence>
<dbReference type="PANTHER" id="PTHR47747">
    <property type="entry name" value="RIBONUCLEASE P PROTEIN SUBUNIT P38-LIKE PROTEIN"/>
    <property type="match status" value="1"/>
</dbReference>
<dbReference type="AlphaFoldDB" id="A0A6A1UXI9"/>
<name>A0A6A1UXI9_9ROSI</name>
<feature type="compositionally biased region" description="Polar residues" evidence="2">
    <location>
        <begin position="618"/>
        <end position="628"/>
    </location>
</feature>
<dbReference type="EMBL" id="RXIC02000025">
    <property type="protein sequence ID" value="KAB1205089.1"/>
    <property type="molecule type" value="Genomic_DNA"/>
</dbReference>
<dbReference type="Pfam" id="PF13456">
    <property type="entry name" value="RVT_3"/>
    <property type="match status" value="1"/>
</dbReference>
<feature type="region of interest" description="Disordered" evidence="2">
    <location>
        <begin position="554"/>
        <end position="581"/>
    </location>
</feature>
<dbReference type="InterPro" id="IPR001806">
    <property type="entry name" value="Small_GTPase"/>
</dbReference>
<protein>
    <recommendedName>
        <fullName evidence="3">RNase H type-1 domain-containing protein</fullName>
    </recommendedName>
</protein>
<gene>
    <name evidence="4" type="ORF">CJ030_MR7G016733</name>
</gene>
<dbReference type="OrthoDB" id="1735671at2759"/>
<dbReference type="PANTHER" id="PTHR47747:SF2">
    <property type="entry name" value="RIBONUCLEASE P PROTEIN SUBUNIT P38-LIKE PROTEIN"/>
    <property type="match status" value="1"/>
</dbReference>
<proteinExistence type="predicted"/>
<feature type="region of interest" description="Disordered" evidence="2">
    <location>
        <begin position="599"/>
        <end position="628"/>
    </location>
</feature>